<name>A0A2U1KN99_ARTAN</name>
<evidence type="ECO:0000256" key="1">
    <source>
        <dbReference type="SAM" id="MobiDB-lite"/>
    </source>
</evidence>
<evidence type="ECO:0000313" key="2">
    <source>
        <dbReference type="EMBL" id="PWA38239.1"/>
    </source>
</evidence>
<feature type="region of interest" description="Disordered" evidence="1">
    <location>
        <begin position="211"/>
        <end position="279"/>
    </location>
</feature>
<feature type="compositionally biased region" description="Polar residues" evidence="1">
    <location>
        <begin position="236"/>
        <end position="246"/>
    </location>
</feature>
<comment type="caution">
    <text evidence="2">The sequence shown here is derived from an EMBL/GenBank/DDBJ whole genome shotgun (WGS) entry which is preliminary data.</text>
</comment>
<reference evidence="2 3" key="1">
    <citation type="journal article" date="2018" name="Mol. Plant">
        <title>The genome of Artemisia annua provides insight into the evolution of Asteraceae family and artemisinin biosynthesis.</title>
        <authorList>
            <person name="Shen Q."/>
            <person name="Zhang L."/>
            <person name="Liao Z."/>
            <person name="Wang S."/>
            <person name="Yan T."/>
            <person name="Shi P."/>
            <person name="Liu M."/>
            <person name="Fu X."/>
            <person name="Pan Q."/>
            <person name="Wang Y."/>
            <person name="Lv Z."/>
            <person name="Lu X."/>
            <person name="Zhang F."/>
            <person name="Jiang W."/>
            <person name="Ma Y."/>
            <person name="Chen M."/>
            <person name="Hao X."/>
            <person name="Li L."/>
            <person name="Tang Y."/>
            <person name="Lv G."/>
            <person name="Zhou Y."/>
            <person name="Sun X."/>
            <person name="Brodelius P.E."/>
            <person name="Rose J.K.C."/>
            <person name="Tang K."/>
        </authorList>
    </citation>
    <scope>NUCLEOTIDE SEQUENCE [LARGE SCALE GENOMIC DNA]</scope>
    <source>
        <strain evidence="3">cv. Huhao1</strain>
        <tissue evidence="2">Leaf</tissue>
    </source>
</reference>
<evidence type="ECO:0008006" key="4">
    <source>
        <dbReference type="Google" id="ProtNLM"/>
    </source>
</evidence>
<sequence length="455" mass="51065">MKTKQKAKRRVSSAGPLACKGNYAYDEGDGCYNIDIEPYLALSNTRTVGPSIKSSRLAGDDVEVFHSYAQKTGAQYELGDTNTVLSYHPSQQQCASQKAQVYQDMANDMTEPAKQKTVNRMEGIQMTTAPTFAKNISCTEKTVRLLDKGKRKMHDICHEHYPFTRDSIDVNGHTNDANLTSTQNWQINNDNEAPAVSAHSMHKKCHLHSRIDLQNAGSSSNDVQRQRSTRQRTHGSHSLNHPQKNNGRVHESQVRMYSSQQSQHHSCQRHNRRATARKGPLDSYIRMGQPDKICRHCKAIFWYDERVTSSRSGRPEYHKCCNAGKVKIDTQHIVQGLLGLLDEHNELVCLFRTARDKMANADIPQFKVHLFGVVGSKQHELPTGDSIGAIVFEGGTDDVIIEQSDGQSQRISKLNPSYISLQFPMIFIYGEEGYHLNRFLLTAAGSPSDPPKLAN</sequence>
<dbReference type="PANTHER" id="PTHR45786:SF74">
    <property type="entry name" value="ATP-DEPENDENT DNA HELICASE"/>
    <property type="match status" value="1"/>
</dbReference>
<proteinExistence type="predicted"/>
<dbReference type="PANTHER" id="PTHR45786">
    <property type="entry name" value="DNA BINDING PROTEIN-LIKE"/>
    <property type="match status" value="1"/>
</dbReference>
<dbReference type="Proteomes" id="UP000245207">
    <property type="component" value="Unassembled WGS sequence"/>
</dbReference>
<keyword evidence="3" id="KW-1185">Reference proteome</keyword>
<gene>
    <name evidence="2" type="ORF">CTI12_AA583040</name>
</gene>
<dbReference type="EMBL" id="PKPP01015853">
    <property type="protein sequence ID" value="PWA38239.1"/>
    <property type="molecule type" value="Genomic_DNA"/>
</dbReference>
<protein>
    <recommendedName>
        <fullName evidence="4">Helitron helicase-like domain-containing protein</fullName>
    </recommendedName>
</protein>
<accession>A0A2U1KN99</accession>
<evidence type="ECO:0000313" key="3">
    <source>
        <dbReference type="Proteomes" id="UP000245207"/>
    </source>
</evidence>
<feature type="compositionally biased region" description="Basic residues" evidence="1">
    <location>
        <begin position="266"/>
        <end position="276"/>
    </location>
</feature>
<organism evidence="2 3">
    <name type="scientific">Artemisia annua</name>
    <name type="common">Sweet wormwood</name>
    <dbReference type="NCBI Taxonomy" id="35608"/>
    <lineage>
        <taxon>Eukaryota</taxon>
        <taxon>Viridiplantae</taxon>
        <taxon>Streptophyta</taxon>
        <taxon>Embryophyta</taxon>
        <taxon>Tracheophyta</taxon>
        <taxon>Spermatophyta</taxon>
        <taxon>Magnoliopsida</taxon>
        <taxon>eudicotyledons</taxon>
        <taxon>Gunneridae</taxon>
        <taxon>Pentapetalae</taxon>
        <taxon>asterids</taxon>
        <taxon>campanulids</taxon>
        <taxon>Asterales</taxon>
        <taxon>Asteraceae</taxon>
        <taxon>Asteroideae</taxon>
        <taxon>Anthemideae</taxon>
        <taxon>Artemisiinae</taxon>
        <taxon>Artemisia</taxon>
    </lineage>
</organism>
<dbReference type="AlphaFoldDB" id="A0A2U1KN99"/>